<sequence>MNYDVKLCKWGQTQLAAICRHGTCPWKIYCSVDKRVGRWSVKTYVDIHNHAVSGKARMLKLGVIGRLFREEARRRPSLSWTDIKDEIMMRYTISKQQFAKLWDYERELKLSNEGTHTEIVTIPQVSGKQQFDKFYVCFAALRRTWKNCCRPIIGIDGAFLKWELKGEILAAVGRDADNRIYPIAWAIVRVEDNESWSWFVDKLKTDLDLGVGDGLTVMSDKRNGLINAISDLLPNAEDKHYARHIYANWKKVYGDYTHESFFWAIVYSATVGDFSYNMEALKVYDPPTAEDLMKIEPSTWCRAFFSYHSSCEDVCNNLSESFNRTIKDARKLPVINMLEEVRRISMKCIAKLSGMTNKCNTRFPHKIMEILEANRKSAKFCSVLKSGETKYEWKLTCIPCPHAIYVITEHNRDPEDYVDGHLQTNVWKDTYKENIEPVNGERLWEKTGKGPIEVPDKRKKRGRPKNFNRIKEPGESSTNPTKLAREGKTVTCSNCKQIGHNKGTCKQQTVQLPPPRKRGRPRKSLDNDDPWSIHDDPWSIHNAPKRWKAAQRQSTPPVAQSQSAQNQEVPHHSSAPPTTKKSGTGRARGCPPGRGNGCGNSQVKGRGKYYDVPKPPVFFMSLWSDKVFDVWRPEKKSD</sequence>
<feature type="compositionally biased region" description="Basic residues" evidence="1">
    <location>
        <begin position="457"/>
        <end position="468"/>
    </location>
</feature>
<gene>
    <name evidence="4" type="primary">LOC104728666</name>
</gene>
<proteinExistence type="predicted"/>
<feature type="domain" description="MULE transposase" evidence="2">
    <location>
        <begin position="153"/>
        <end position="248"/>
    </location>
</feature>
<name>A0ABM1QLE8_CAMSA</name>
<feature type="compositionally biased region" description="Polar residues" evidence="1">
    <location>
        <begin position="551"/>
        <end position="568"/>
    </location>
</feature>
<feature type="compositionally biased region" description="Basic and acidic residues" evidence="1">
    <location>
        <begin position="523"/>
        <end position="538"/>
    </location>
</feature>
<dbReference type="PANTHER" id="PTHR31973">
    <property type="entry name" value="POLYPROTEIN, PUTATIVE-RELATED"/>
    <property type="match status" value="1"/>
</dbReference>
<dbReference type="InterPro" id="IPR018289">
    <property type="entry name" value="MULE_transposase_dom"/>
</dbReference>
<dbReference type="RefSeq" id="XP_019087586.1">
    <property type="nucleotide sequence ID" value="XM_019232041.1"/>
</dbReference>
<dbReference type="Pfam" id="PF10551">
    <property type="entry name" value="MULE"/>
    <property type="match status" value="1"/>
</dbReference>
<dbReference type="GeneID" id="104728666"/>
<organism evidence="3 4">
    <name type="scientific">Camelina sativa</name>
    <name type="common">False flax</name>
    <name type="synonym">Myagrum sativum</name>
    <dbReference type="NCBI Taxonomy" id="90675"/>
    <lineage>
        <taxon>Eukaryota</taxon>
        <taxon>Viridiplantae</taxon>
        <taxon>Streptophyta</taxon>
        <taxon>Embryophyta</taxon>
        <taxon>Tracheophyta</taxon>
        <taxon>Spermatophyta</taxon>
        <taxon>Magnoliopsida</taxon>
        <taxon>eudicotyledons</taxon>
        <taxon>Gunneridae</taxon>
        <taxon>Pentapetalae</taxon>
        <taxon>rosids</taxon>
        <taxon>malvids</taxon>
        <taxon>Brassicales</taxon>
        <taxon>Brassicaceae</taxon>
        <taxon>Camelineae</taxon>
        <taxon>Camelina</taxon>
    </lineage>
</organism>
<dbReference type="Proteomes" id="UP000694864">
    <property type="component" value="Chromosome 11"/>
</dbReference>
<dbReference type="PANTHER" id="PTHR31973:SF189">
    <property type="entry name" value="TRANSPOSASE, MUDR, PLANT, MULE TRANSPOSASE DOMAIN PROTEIN-RELATED"/>
    <property type="match status" value="1"/>
</dbReference>
<dbReference type="PRINTS" id="PR00929">
    <property type="entry name" value="ATHOOK"/>
</dbReference>
<reference evidence="4" key="2">
    <citation type="submission" date="2025-08" db="UniProtKB">
        <authorList>
            <consortium name="RefSeq"/>
        </authorList>
    </citation>
    <scope>IDENTIFICATION</scope>
    <source>
        <tissue evidence="4">Leaf</tissue>
    </source>
</reference>
<keyword evidence="3" id="KW-1185">Reference proteome</keyword>
<dbReference type="InterPro" id="IPR017956">
    <property type="entry name" value="AT_hook_DNA-bd_motif"/>
</dbReference>
<reference evidence="3" key="1">
    <citation type="journal article" date="2014" name="Nat. Commun.">
        <title>The emerging biofuel crop Camelina sativa retains a highly undifferentiated hexaploid genome structure.</title>
        <authorList>
            <person name="Kagale S."/>
            <person name="Koh C."/>
            <person name="Nixon J."/>
            <person name="Bollina V."/>
            <person name="Clarke W.E."/>
            <person name="Tuteja R."/>
            <person name="Spillane C."/>
            <person name="Robinson S.J."/>
            <person name="Links M.G."/>
            <person name="Clarke C."/>
            <person name="Higgins E.E."/>
            <person name="Huebert T."/>
            <person name="Sharpe A.G."/>
            <person name="Parkin I.A."/>
        </authorList>
    </citation>
    <scope>NUCLEOTIDE SEQUENCE [LARGE SCALE GENOMIC DNA]</scope>
    <source>
        <strain evidence="3">cv. DH55</strain>
    </source>
</reference>
<evidence type="ECO:0000256" key="1">
    <source>
        <dbReference type="SAM" id="MobiDB-lite"/>
    </source>
</evidence>
<protein>
    <submittedName>
        <fullName evidence="4">Uncharacterized protein LOC104728666</fullName>
    </submittedName>
</protein>
<feature type="region of interest" description="Disordered" evidence="1">
    <location>
        <begin position="442"/>
        <end position="610"/>
    </location>
</feature>
<evidence type="ECO:0000259" key="2">
    <source>
        <dbReference type="Pfam" id="PF10551"/>
    </source>
</evidence>
<accession>A0ABM1QLE8</accession>
<evidence type="ECO:0000313" key="4">
    <source>
        <dbReference type="RefSeq" id="XP_019087586.1"/>
    </source>
</evidence>
<evidence type="ECO:0000313" key="3">
    <source>
        <dbReference type="Proteomes" id="UP000694864"/>
    </source>
</evidence>